<dbReference type="InterPro" id="IPR009078">
    <property type="entry name" value="Ferritin-like_SF"/>
</dbReference>
<dbReference type="EMBL" id="NSKE01000010">
    <property type="protein sequence ID" value="PAU93156.1"/>
    <property type="molecule type" value="Genomic_DNA"/>
</dbReference>
<accession>A0A2A2G5W5</accession>
<dbReference type="PANTHER" id="PTHR30565">
    <property type="entry name" value="PROTEIN YCIF"/>
    <property type="match status" value="1"/>
</dbReference>
<organism evidence="1 2">
    <name type="scientific">Fodinibius salipaludis</name>
    <dbReference type="NCBI Taxonomy" id="2032627"/>
    <lineage>
        <taxon>Bacteria</taxon>
        <taxon>Pseudomonadati</taxon>
        <taxon>Balneolota</taxon>
        <taxon>Balneolia</taxon>
        <taxon>Balneolales</taxon>
        <taxon>Balneolaceae</taxon>
        <taxon>Fodinibius</taxon>
    </lineage>
</organism>
<dbReference type="Proteomes" id="UP000218831">
    <property type="component" value="Unassembled WGS sequence"/>
</dbReference>
<evidence type="ECO:0000313" key="2">
    <source>
        <dbReference type="Proteomes" id="UP000218831"/>
    </source>
</evidence>
<reference evidence="1 2" key="1">
    <citation type="submission" date="2017-08" db="EMBL/GenBank/DDBJ databases">
        <title>Aliifodinibius alkalisoli sp. nov., isolated from saline alkaline soil.</title>
        <authorList>
            <person name="Liu D."/>
            <person name="Zhang G."/>
        </authorList>
    </citation>
    <scope>NUCLEOTIDE SEQUENCE [LARGE SCALE GENOMIC DNA]</scope>
    <source>
        <strain evidence="1 2">WN023</strain>
    </source>
</reference>
<dbReference type="InterPro" id="IPR010287">
    <property type="entry name" value="DUF892_YciF-like"/>
</dbReference>
<dbReference type="SUPFAM" id="SSF47240">
    <property type="entry name" value="Ferritin-like"/>
    <property type="match status" value="1"/>
</dbReference>
<name>A0A2A2G5W5_9BACT</name>
<keyword evidence="2" id="KW-1185">Reference proteome</keyword>
<protein>
    <submittedName>
        <fullName evidence="1">Uncharacterized protein</fullName>
    </submittedName>
</protein>
<dbReference type="InterPro" id="IPR047114">
    <property type="entry name" value="YciF"/>
</dbReference>
<sequence>MATQNKQDIFDLYDLMLEQLRDLFYGELQQITFLERQSEIAESFELNELLTFHLRETKHHAQRIKEVFQILNEDPKGENCDGIKGLIKESQKLVTRCVNEEVRDAALITAIQHINHYEMAGYGTAIAYAKTLERHEIAELLLDTLREEKRADMGLSDLANNQINPDGKWSAIVNKVLVPTPTKDK</sequence>
<dbReference type="OrthoDB" id="9795056at2"/>
<dbReference type="AlphaFoldDB" id="A0A2A2G5W5"/>
<dbReference type="Pfam" id="PF05974">
    <property type="entry name" value="DUF892"/>
    <property type="match status" value="1"/>
</dbReference>
<proteinExistence type="predicted"/>
<comment type="caution">
    <text evidence="1">The sequence shown here is derived from an EMBL/GenBank/DDBJ whole genome shotgun (WGS) entry which is preliminary data.</text>
</comment>
<evidence type="ECO:0000313" key="1">
    <source>
        <dbReference type="EMBL" id="PAU93156.1"/>
    </source>
</evidence>
<dbReference type="InterPro" id="IPR012347">
    <property type="entry name" value="Ferritin-like"/>
</dbReference>
<gene>
    <name evidence="1" type="ORF">CK503_13435</name>
</gene>
<dbReference type="RefSeq" id="WP_095607339.1">
    <property type="nucleotide sequence ID" value="NZ_NSKE01000010.1"/>
</dbReference>
<dbReference type="Gene3D" id="1.20.1260.10">
    <property type="match status" value="1"/>
</dbReference>
<dbReference type="PANTHER" id="PTHR30565:SF9">
    <property type="entry name" value="PROTEIN YCIF"/>
    <property type="match status" value="1"/>
</dbReference>